<dbReference type="InterPro" id="IPR024989">
    <property type="entry name" value="MFS_assoc_dom"/>
</dbReference>
<organism evidence="10 11">
    <name type="scientific">Lonsdalea quercina</name>
    <dbReference type="NCBI Taxonomy" id="71657"/>
    <lineage>
        <taxon>Bacteria</taxon>
        <taxon>Pseudomonadati</taxon>
        <taxon>Pseudomonadota</taxon>
        <taxon>Gammaproteobacteria</taxon>
        <taxon>Enterobacterales</taxon>
        <taxon>Pectobacteriaceae</taxon>
        <taxon>Lonsdalea</taxon>
    </lineage>
</organism>
<dbReference type="GeneID" id="97765978"/>
<evidence type="ECO:0000313" key="10">
    <source>
        <dbReference type="EMBL" id="SEA98514.1"/>
    </source>
</evidence>
<keyword evidence="2" id="KW-0813">Transport</keyword>
<gene>
    <name evidence="10" type="ORF">SAMN02982996_03137</name>
</gene>
<evidence type="ECO:0000256" key="5">
    <source>
        <dbReference type="ARBA" id="ARBA00022692"/>
    </source>
</evidence>
<dbReference type="PANTHER" id="PTHR23522">
    <property type="entry name" value="BLL5896 PROTEIN"/>
    <property type="match status" value="1"/>
</dbReference>
<accession>A0A1H4FMI5</accession>
<dbReference type="GO" id="GO:0030395">
    <property type="term" value="F:lactose binding"/>
    <property type="evidence" value="ECO:0007669"/>
    <property type="project" value="TreeGrafter"/>
</dbReference>
<feature type="transmembrane region" description="Helical" evidence="8">
    <location>
        <begin position="40"/>
        <end position="59"/>
    </location>
</feature>
<keyword evidence="3" id="KW-1003">Cell membrane</keyword>
<sequence length="389" mass="42622">MVLRSTRWLALSYFTYFFCYGIFLPFWGRWLQGEGLSDETIGLLLGAGLVARCCGSLAITAGVGHPSRLIGALRGLALVSLIMAFGFWLGNAWLWLLLVMIGFNLFFAPLVPLTDALASTWRKQLTMDYGRVRLWGSIAFVIGSAVTGDLIAVWGHPAILMVLCAGLLCMLLGMLFRPETAPQAAASKATDLASTPWRQLLSETAVWRFMLGVTLLQGAHAAYYGFSVIYWQNMGYSASVAGYLWSLGVVAEIVIFALSHRLFRRWTAQGLLLLSAACGVIRWGLMGATVSLPWLIVIQLLHCGTFTICHLSAMRFISTRQGSDVLKLQAVYSALAMGGGIALVTLFSGYLFSHLQGKTFWVMALLAAPVLFFRLPDTAKTKTSLKENH</sequence>
<evidence type="ECO:0000256" key="6">
    <source>
        <dbReference type="ARBA" id="ARBA00022989"/>
    </source>
</evidence>
<dbReference type="RefSeq" id="WP_026742322.1">
    <property type="nucleotide sequence ID" value="NZ_FNQS01000014.1"/>
</dbReference>
<dbReference type="Proteomes" id="UP000187280">
    <property type="component" value="Unassembled WGS sequence"/>
</dbReference>
<feature type="transmembrane region" description="Helical" evidence="8">
    <location>
        <begin position="7"/>
        <end position="28"/>
    </location>
</feature>
<dbReference type="EMBL" id="FNQS01000014">
    <property type="protein sequence ID" value="SEA98514.1"/>
    <property type="molecule type" value="Genomic_DNA"/>
</dbReference>
<dbReference type="SUPFAM" id="SSF103473">
    <property type="entry name" value="MFS general substrate transporter"/>
    <property type="match status" value="1"/>
</dbReference>
<keyword evidence="7 8" id="KW-0472">Membrane</keyword>
<name>A0A1H4FMI5_9GAMM</name>
<keyword evidence="6 8" id="KW-1133">Transmembrane helix</keyword>
<keyword evidence="4" id="KW-0997">Cell inner membrane</keyword>
<dbReference type="STRING" id="71657.SAMN02982996_03137"/>
<keyword evidence="5 8" id="KW-0812">Transmembrane</keyword>
<evidence type="ECO:0000256" key="3">
    <source>
        <dbReference type="ARBA" id="ARBA00022475"/>
    </source>
</evidence>
<dbReference type="GO" id="GO:0005886">
    <property type="term" value="C:plasma membrane"/>
    <property type="evidence" value="ECO:0007669"/>
    <property type="project" value="UniProtKB-SubCell"/>
</dbReference>
<feature type="transmembrane region" description="Helical" evidence="8">
    <location>
        <begin position="158"/>
        <end position="176"/>
    </location>
</feature>
<dbReference type="eggNOG" id="COG2814">
    <property type="taxonomic scope" value="Bacteria"/>
</dbReference>
<feature type="transmembrane region" description="Helical" evidence="8">
    <location>
        <begin position="270"/>
        <end position="288"/>
    </location>
</feature>
<feature type="domain" description="Major facilitator superfamily associated" evidence="9">
    <location>
        <begin position="8"/>
        <end position="361"/>
    </location>
</feature>
<dbReference type="NCBIfam" id="NF008346">
    <property type="entry name" value="PRK11128.1"/>
    <property type="match status" value="1"/>
</dbReference>
<comment type="subcellular location">
    <subcellularLocation>
        <location evidence="1">Cell inner membrane</location>
        <topology evidence="1">Multi-pass membrane protein</topology>
    </subcellularLocation>
</comment>
<evidence type="ECO:0000256" key="1">
    <source>
        <dbReference type="ARBA" id="ARBA00004429"/>
    </source>
</evidence>
<proteinExistence type="predicted"/>
<reference evidence="10 11" key="1">
    <citation type="submission" date="2016-10" db="EMBL/GenBank/DDBJ databases">
        <authorList>
            <person name="de Groot N.N."/>
        </authorList>
    </citation>
    <scope>NUCLEOTIDE SEQUENCE [LARGE SCALE GENOMIC DNA]</scope>
    <source>
        <strain evidence="10 11">ATCC 29281</strain>
    </source>
</reference>
<evidence type="ECO:0000256" key="4">
    <source>
        <dbReference type="ARBA" id="ARBA00022519"/>
    </source>
</evidence>
<feature type="transmembrane region" description="Helical" evidence="8">
    <location>
        <begin position="330"/>
        <end position="353"/>
    </location>
</feature>
<feature type="transmembrane region" description="Helical" evidence="8">
    <location>
        <begin position="95"/>
        <end position="113"/>
    </location>
</feature>
<dbReference type="PANTHER" id="PTHR23522:SF10">
    <property type="entry name" value="3-PHENYLPROPIONIC ACID TRANSPORTER-RELATED"/>
    <property type="match status" value="1"/>
</dbReference>
<feature type="transmembrane region" description="Helical" evidence="8">
    <location>
        <begin position="238"/>
        <end position="258"/>
    </location>
</feature>
<dbReference type="PIRSF" id="PIRSF004925">
    <property type="entry name" value="HcaT"/>
    <property type="match status" value="1"/>
</dbReference>
<dbReference type="GO" id="GO:0015528">
    <property type="term" value="F:lactose:proton symporter activity"/>
    <property type="evidence" value="ECO:0007669"/>
    <property type="project" value="TreeGrafter"/>
</dbReference>
<dbReference type="Pfam" id="PF12832">
    <property type="entry name" value="MFS_1_like"/>
    <property type="match status" value="1"/>
</dbReference>
<evidence type="ECO:0000256" key="2">
    <source>
        <dbReference type="ARBA" id="ARBA00022448"/>
    </source>
</evidence>
<feature type="transmembrane region" description="Helical" evidence="8">
    <location>
        <begin position="294"/>
        <end position="318"/>
    </location>
</feature>
<feature type="transmembrane region" description="Helical" evidence="8">
    <location>
        <begin position="359"/>
        <end position="376"/>
    </location>
</feature>
<protein>
    <submittedName>
        <fullName evidence="10">MFS transporter, PPP family, 3-phenylpropionic acid transporter</fullName>
    </submittedName>
</protein>
<evidence type="ECO:0000256" key="7">
    <source>
        <dbReference type="ARBA" id="ARBA00023136"/>
    </source>
</evidence>
<feature type="transmembrane region" description="Helical" evidence="8">
    <location>
        <begin position="205"/>
        <end position="226"/>
    </location>
</feature>
<feature type="transmembrane region" description="Helical" evidence="8">
    <location>
        <begin position="134"/>
        <end position="152"/>
    </location>
</feature>
<evidence type="ECO:0000259" key="9">
    <source>
        <dbReference type="Pfam" id="PF12832"/>
    </source>
</evidence>
<dbReference type="NCBIfam" id="NF037955">
    <property type="entry name" value="mfs"/>
    <property type="match status" value="1"/>
</dbReference>
<feature type="transmembrane region" description="Helical" evidence="8">
    <location>
        <begin position="71"/>
        <end position="89"/>
    </location>
</feature>
<evidence type="ECO:0000256" key="8">
    <source>
        <dbReference type="SAM" id="Phobius"/>
    </source>
</evidence>
<dbReference type="InterPro" id="IPR026032">
    <property type="entry name" value="HcaT-like"/>
</dbReference>
<keyword evidence="11" id="KW-1185">Reference proteome</keyword>
<dbReference type="InterPro" id="IPR036259">
    <property type="entry name" value="MFS_trans_sf"/>
</dbReference>
<evidence type="ECO:0000313" key="11">
    <source>
        <dbReference type="Proteomes" id="UP000187280"/>
    </source>
</evidence>
<dbReference type="Gene3D" id="1.20.1250.20">
    <property type="entry name" value="MFS general substrate transporter like domains"/>
    <property type="match status" value="2"/>
</dbReference>
<dbReference type="AlphaFoldDB" id="A0A1H4FMI5"/>